<dbReference type="Proteomes" id="UP000653480">
    <property type="component" value="Unassembled WGS sequence"/>
</dbReference>
<reference evidence="2" key="1">
    <citation type="journal article" date="2014" name="Int. J. Syst. Evol. Microbiol.">
        <title>Complete genome sequence of Corynebacterium casei LMG S-19264T (=DSM 44701T), isolated from a smear-ripened cheese.</title>
        <authorList>
            <consortium name="US DOE Joint Genome Institute (JGI-PGF)"/>
            <person name="Walter F."/>
            <person name="Albersmeier A."/>
            <person name="Kalinowski J."/>
            <person name="Ruckert C."/>
        </authorList>
    </citation>
    <scope>NUCLEOTIDE SEQUENCE</scope>
    <source>
        <strain evidence="2">CGMCC 4.7138</strain>
    </source>
</reference>
<gene>
    <name evidence="2" type="ORF">GCM10011574_30260</name>
</gene>
<organism evidence="2 3">
    <name type="scientific">Microbispora bryophytorum</name>
    <dbReference type="NCBI Taxonomy" id="1460882"/>
    <lineage>
        <taxon>Bacteria</taxon>
        <taxon>Bacillati</taxon>
        <taxon>Actinomycetota</taxon>
        <taxon>Actinomycetes</taxon>
        <taxon>Streptosporangiales</taxon>
        <taxon>Streptosporangiaceae</taxon>
        <taxon>Microbispora</taxon>
    </lineage>
</organism>
<evidence type="ECO:0000313" key="3">
    <source>
        <dbReference type="Proteomes" id="UP000653480"/>
    </source>
</evidence>
<name>A0A8H9LAA7_9ACTN</name>
<dbReference type="EMBL" id="BMMN01000004">
    <property type="protein sequence ID" value="GGO12086.1"/>
    <property type="molecule type" value="Genomic_DNA"/>
</dbReference>
<feature type="compositionally biased region" description="Low complexity" evidence="1">
    <location>
        <begin position="38"/>
        <end position="51"/>
    </location>
</feature>
<accession>A0A8H9LAA7</accession>
<feature type="compositionally biased region" description="Acidic residues" evidence="1">
    <location>
        <begin position="1"/>
        <end position="11"/>
    </location>
</feature>
<dbReference type="AlphaFoldDB" id="A0A8H9LAA7"/>
<evidence type="ECO:0000313" key="2">
    <source>
        <dbReference type="EMBL" id="GGO12086.1"/>
    </source>
</evidence>
<sequence>MADPEDPEGAEDVAVPQNAGVPADAGGAAGRHRGGDGPLRPRLSRRALPARTVAQRRSCPGPPPSPKRRLRTSPTFP</sequence>
<protein>
    <submittedName>
        <fullName evidence="2">Uncharacterized protein</fullName>
    </submittedName>
</protein>
<feature type="region of interest" description="Disordered" evidence="1">
    <location>
        <begin position="1"/>
        <end position="77"/>
    </location>
</feature>
<reference evidence="2" key="2">
    <citation type="submission" date="2020-09" db="EMBL/GenBank/DDBJ databases">
        <authorList>
            <person name="Sun Q."/>
            <person name="Zhou Y."/>
        </authorList>
    </citation>
    <scope>NUCLEOTIDE SEQUENCE</scope>
    <source>
        <strain evidence="2">CGMCC 4.7138</strain>
    </source>
</reference>
<evidence type="ECO:0000256" key="1">
    <source>
        <dbReference type="SAM" id="MobiDB-lite"/>
    </source>
</evidence>
<comment type="caution">
    <text evidence="2">The sequence shown here is derived from an EMBL/GenBank/DDBJ whole genome shotgun (WGS) entry which is preliminary data.</text>
</comment>
<keyword evidence="3" id="KW-1185">Reference proteome</keyword>
<proteinExistence type="predicted"/>